<gene>
    <name evidence="2" type="ORF">AAF454_10585</name>
</gene>
<evidence type="ECO:0000313" key="3">
    <source>
        <dbReference type="Proteomes" id="UP001398420"/>
    </source>
</evidence>
<protein>
    <submittedName>
        <fullName evidence="2">Uncharacterized protein</fullName>
    </submittedName>
</protein>
<keyword evidence="1" id="KW-1133">Transmembrane helix</keyword>
<keyword evidence="3" id="KW-1185">Reference proteome</keyword>
<dbReference type="GeneID" id="97820629"/>
<keyword evidence="1" id="KW-0812">Transmembrane</keyword>
<dbReference type="Proteomes" id="UP001398420">
    <property type="component" value="Unassembled WGS sequence"/>
</dbReference>
<organism evidence="2 3">
    <name type="scientific">Kurthia gibsonii</name>
    <dbReference type="NCBI Taxonomy" id="33946"/>
    <lineage>
        <taxon>Bacteria</taxon>
        <taxon>Bacillati</taxon>
        <taxon>Bacillota</taxon>
        <taxon>Bacilli</taxon>
        <taxon>Bacillales</taxon>
        <taxon>Caryophanaceae</taxon>
        <taxon>Kurthia</taxon>
    </lineage>
</organism>
<dbReference type="EMBL" id="JBCEWA010000007">
    <property type="protein sequence ID" value="MEL5988845.1"/>
    <property type="molecule type" value="Genomic_DNA"/>
</dbReference>
<evidence type="ECO:0000256" key="1">
    <source>
        <dbReference type="SAM" id="Phobius"/>
    </source>
</evidence>
<name>A0ABU9LLG9_9BACL</name>
<feature type="transmembrane region" description="Helical" evidence="1">
    <location>
        <begin position="5"/>
        <end position="22"/>
    </location>
</feature>
<keyword evidence="1" id="KW-0472">Membrane</keyword>
<sequence length="63" mass="7446">MRKLGFNMLFFCVIALVLYMMDVVSGKIILYVLVPILLLFMLVTALQTYKVYKRLLEEQKQSR</sequence>
<accession>A0ABU9LLG9</accession>
<dbReference type="RefSeq" id="WP_087680248.1">
    <property type="nucleotide sequence ID" value="NZ_BJOB01000007.1"/>
</dbReference>
<comment type="caution">
    <text evidence="2">The sequence shown here is derived from an EMBL/GenBank/DDBJ whole genome shotgun (WGS) entry which is preliminary data.</text>
</comment>
<reference evidence="2 3" key="1">
    <citation type="submission" date="2024-04" db="EMBL/GenBank/DDBJ databases">
        <authorList>
            <person name="Wu Y.S."/>
            <person name="Zhang L."/>
        </authorList>
    </citation>
    <scope>NUCLEOTIDE SEQUENCE [LARGE SCALE GENOMIC DNA]</scope>
    <source>
        <strain evidence="2 3">KG-01</strain>
    </source>
</reference>
<evidence type="ECO:0000313" key="2">
    <source>
        <dbReference type="EMBL" id="MEL5988845.1"/>
    </source>
</evidence>
<feature type="transmembrane region" description="Helical" evidence="1">
    <location>
        <begin position="28"/>
        <end position="46"/>
    </location>
</feature>
<proteinExistence type="predicted"/>